<organism evidence="1 2">
    <name type="scientific">Ilyodon furcidens</name>
    <name type="common">goldbreast splitfin</name>
    <dbReference type="NCBI Taxonomy" id="33524"/>
    <lineage>
        <taxon>Eukaryota</taxon>
        <taxon>Metazoa</taxon>
        <taxon>Chordata</taxon>
        <taxon>Craniata</taxon>
        <taxon>Vertebrata</taxon>
        <taxon>Euteleostomi</taxon>
        <taxon>Actinopterygii</taxon>
        <taxon>Neopterygii</taxon>
        <taxon>Teleostei</taxon>
        <taxon>Neoteleostei</taxon>
        <taxon>Acanthomorphata</taxon>
        <taxon>Ovalentaria</taxon>
        <taxon>Atherinomorphae</taxon>
        <taxon>Cyprinodontiformes</taxon>
        <taxon>Goodeidae</taxon>
        <taxon>Ilyodon</taxon>
    </lineage>
</organism>
<comment type="caution">
    <text evidence="1">The sequence shown here is derived from an EMBL/GenBank/DDBJ whole genome shotgun (WGS) entry which is preliminary data.</text>
</comment>
<reference evidence="1 2" key="1">
    <citation type="submission" date="2021-06" db="EMBL/GenBank/DDBJ databases">
        <authorList>
            <person name="Palmer J.M."/>
        </authorList>
    </citation>
    <scope>NUCLEOTIDE SEQUENCE [LARGE SCALE GENOMIC DNA]</scope>
    <source>
        <strain evidence="2">if_2019</strain>
        <tissue evidence="1">Muscle</tissue>
    </source>
</reference>
<name>A0ABV0TIS5_9TELE</name>
<evidence type="ECO:0000313" key="2">
    <source>
        <dbReference type="Proteomes" id="UP001482620"/>
    </source>
</evidence>
<dbReference type="EMBL" id="JAHRIQ010034760">
    <property type="protein sequence ID" value="MEQ2231412.1"/>
    <property type="molecule type" value="Genomic_DNA"/>
</dbReference>
<evidence type="ECO:0000313" key="1">
    <source>
        <dbReference type="EMBL" id="MEQ2231412.1"/>
    </source>
</evidence>
<keyword evidence="2" id="KW-1185">Reference proteome</keyword>
<protein>
    <submittedName>
        <fullName evidence="1">Uncharacterized protein</fullName>
    </submittedName>
</protein>
<gene>
    <name evidence="1" type="ORF">ILYODFUR_000107</name>
</gene>
<proteinExistence type="predicted"/>
<accession>A0ABV0TIS5</accession>
<dbReference type="Proteomes" id="UP001482620">
    <property type="component" value="Unassembled WGS sequence"/>
</dbReference>
<sequence length="247" mass="28389">MTEGSSHLDQAAGAEMITLREYFQRETEKVYAGLRIWWSSNRHSGALSWRSLLLEPACGDTTPLLLPSVKHQPVIEDADIIHSSCYQNLCSVPHNSSVRVSTAPHLHHSSLLHLPSLCYAISETLPSPFQRIWLSPLLFLQRVTPMPSILFQRVWSMPSSFPRRFRPRLRLPPSKQAPRHRLLLSVPKPRILRCPSPLFQRPPVVNSGKLVFQTHSRNFSSSCSSLVCCFYCRLPWRIRHHHHHLHP</sequence>